<reference evidence="2 3" key="1">
    <citation type="journal article" date="2014" name="Antonie Van Leeuwenhoek">
        <title>Fictibacillus enclensis sp. nov., isolated from marine sediment.</title>
        <authorList>
            <person name="Dastager S.G."/>
            <person name="Mawlankar R."/>
            <person name="Srinivasan K."/>
            <person name="Tang S.K."/>
            <person name="Lee J.C."/>
            <person name="Ramana V.V."/>
            <person name="Shouche Y.S."/>
        </authorList>
    </citation>
    <scope>NUCLEOTIDE SEQUENCE [LARGE SCALE GENOMIC DNA]</scope>
    <source>
        <strain evidence="2 3">NIO-1003</strain>
    </source>
</reference>
<dbReference type="CDD" id="cd07041">
    <property type="entry name" value="STAS_RsbR_RsbS_like"/>
    <property type="match status" value="1"/>
</dbReference>
<dbReference type="Pfam" id="PF01740">
    <property type="entry name" value="STAS"/>
    <property type="match status" value="1"/>
</dbReference>
<sequence>MVETIEEIGRWISNQSKKEFINQNTRDHVFLLDAGMISEFIDLIGQNLHKDKEDLKKSIDPWTRRAADFYYRYQKEMETAIQELSLLRQEIWSKLEYAFEQELFTGFNVFEMGSLLIRNNDYTIYSLSRAFENKYKDDVAHKEELLKEQESVITELSVPMIPSIIPDTILVPLAGDLSVYQLEQIRTRLLYAVASQRMTTVVVDFTGITSLQVSALGIQELALQIEQLTASLRLMGVDALLTGFSAELSLGIVQADISLNVPVFSSFKSALTYLVHVKNITIEDLTTK</sequence>
<name>A0A0V8J810_9BACL</name>
<evidence type="ECO:0000313" key="3">
    <source>
        <dbReference type="Proteomes" id="UP000054099"/>
    </source>
</evidence>
<dbReference type="InterPro" id="IPR002645">
    <property type="entry name" value="STAS_dom"/>
</dbReference>
<dbReference type="InterPro" id="IPR051932">
    <property type="entry name" value="Bact_StressResp_Reg"/>
</dbReference>
<protein>
    <recommendedName>
        <fullName evidence="1">STAS domain-containing protein</fullName>
    </recommendedName>
</protein>
<dbReference type="RefSeq" id="WP_061972131.1">
    <property type="nucleotide sequence ID" value="NZ_FMAV01000002.1"/>
</dbReference>
<proteinExistence type="predicted"/>
<evidence type="ECO:0000259" key="1">
    <source>
        <dbReference type="PROSITE" id="PS50801"/>
    </source>
</evidence>
<keyword evidence="3" id="KW-1185">Reference proteome</keyword>
<dbReference type="InterPro" id="IPR036513">
    <property type="entry name" value="STAS_dom_sf"/>
</dbReference>
<gene>
    <name evidence="2" type="ORF">AS030_12240</name>
</gene>
<dbReference type="SUPFAM" id="SSF52091">
    <property type="entry name" value="SpoIIaa-like"/>
    <property type="match status" value="1"/>
</dbReference>
<dbReference type="AlphaFoldDB" id="A0A0V8J810"/>
<evidence type="ECO:0000313" key="2">
    <source>
        <dbReference type="EMBL" id="KSU83335.1"/>
    </source>
</evidence>
<comment type="caution">
    <text evidence="2">The sequence shown here is derived from an EMBL/GenBank/DDBJ whole genome shotgun (WGS) entry which is preliminary data.</text>
</comment>
<dbReference type="PANTHER" id="PTHR33745:SF8">
    <property type="entry name" value="BLUE-LIGHT PHOTORECEPTOR"/>
    <property type="match status" value="1"/>
</dbReference>
<dbReference type="EMBL" id="LNQN01000002">
    <property type="protein sequence ID" value="KSU83335.1"/>
    <property type="molecule type" value="Genomic_DNA"/>
</dbReference>
<accession>A0A0V8J810</accession>
<dbReference type="Proteomes" id="UP000054099">
    <property type="component" value="Unassembled WGS sequence"/>
</dbReference>
<organism evidence="2 3">
    <name type="scientific">Fictibacillus enclensis</name>
    <dbReference type="NCBI Taxonomy" id="1017270"/>
    <lineage>
        <taxon>Bacteria</taxon>
        <taxon>Bacillati</taxon>
        <taxon>Bacillota</taxon>
        <taxon>Bacilli</taxon>
        <taxon>Bacillales</taxon>
        <taxon>Fictibacillaceae</taxon>
        <taxon>Fictibacillus</taxon>
    </lineage>
</organism>
<dbReference type="PROSITE" id="PS50801">
    <property type="entry name" value="STAS"/>
    <property type="match status" value="1"/>
</dbReference>
<dbReference type="Gene3D" id="3.30.750.24">
    <property type="entry name" value="STAS domain"/>
    <property type="match status" value="1"/>
</dbReference>
<feature type="domain" description="STAS" evidence="1">
    <location>
        <begin position="166"/>
        <end position="274"/>
    </location>
</feature>
<dbReference type="OrthoDB" id="2456599at2"/>
<dbReference type="PANTHER" id="PTHR33745">
    <property type="entry name" value="RSBT ANTAGONIST PROTEIN RSBS-RELATED"/>
    <property type="match status" value="1"/>
</dbReference>